<evidence type="ECO:0000313" key="1">
    <source>
        <dbReference type="EMBL" id="CCH55755.1"/>
    </source>
</evidence>
<reference evidence="1 2" key="1">
    <citation type="journal article" date="2012" name="J. Bacteriol.">
        <title>Genome Sequence of the Filamentous Bacterium Fibrisoma limi BUZ 3T.</title>
        <authorList>
            <person name="Filippini M."/>
            <person name="Qi W."/>
            <person name="Jaenicke S."/>
            <person name="Goesmann A."/>
            <person name="Smits T.H."/>
            <person name="Bagheri H.C."/>
        </authorList>
    </citation>
    <scope>NUCLEOTIDE SEQUENCE [LARGE SCALE GENOMIC DNA]</scope>
    <source>
        <strain evidence="2">BUZ 3T</strain>
    </source>
</reference>
<dbReference type="RefSeq" id="WP_009284320.1">
    <property type="nucleotide sequence ID" value="NZ_CAIT01000009.1"/>
</dbReference>
<evidence type="ECO:0000313" key="2">
    <source>
        <dbReference type="Proteomes" id="UP000009309"/>
    </source>
</evidence>
<dbReference type="AlphaFoldDB" id="I2GPC7"/>
<organism evidence="1 2">
    <name type="scientific">Fibrisoma limi BUZ 3</name>
    <dbReference type="NCBI Taxonomy" id="1185876"/>
    <lineage>
        <taxon>Bacteria</taxon>
        <taxon>Pseudomonadati</taxon>
        <taxon>Bacteroidota</taxon>
        <taxon>Cytophagia</taxon>
        <taxon>Cytophagales</taxon>
        <taxon>Spirosomataceae</taxon>
        <taxon>Fibrisoma</taxon>
    </lineage>
</organism>
<dbReference type="OrthoDB" id="342114at2"/>
<dbReference type="Proteomes" id="UP000009309">
    <property type="component" value="Unassembled WGS sequence"/>
</dbReference>
<protein>
    <submittedName>
        <fullName evidence="1">Uncharacterized protein</fullName>
    </submittedName>
</protein>
<comment type="caution">
    <text evidence="1">The sequence shown here is derived from an EMBL/GenBank/DDBJ whole genome shotgun (WGS) entry which is preliminary data.</text>
</comment>
<accession>I2GPC7</accession>
<dbReference type="EMBL" id="CAIT01000009">
    <property type="protein sequence ID" value="CCH55755.1"/>
    <property type="molecule type" value="Genomic_DNA"/>
</dbReference>
<gene>
    <name evidence="1" type="ORF">BN8_05040</name>
</gene>
<name>I2GPC7_9BACT</name>
<proteinExistence type="predicted"/>
<dbReference type="STRING" id="1185876.BN8_05040"/>
<dbReference type="eggNOG" id="ENOG5031QH2">
    <property type="taxonomic scope" value="Bacteria"/>
</dbReference>
<sequence length="150" mass="16852">MDTLTVRQGYRRGEVSKNGSGKNGRYYIDFIVSGQSLEELLDQPSADRIGILGWIPNPDYERKKINEFLGLEEPELATGRTSFYVCPLCGDIGCGAITAKIEVTDETVTWKEFGYETDYSEPDLTPYQSVGPFVFNKTDYVKTLEALKVD</sequence>
<keyword evidence="2" id="KW-1185">Reference proteome</keyword>